<proteinExistence type="predicted"/>
<dbReference type="Pfam" id="PF02961">
    <property type="entry name" value="SAM_BAF"/>
    <property type="match status" value="2"/>
</dbReference>
<dbReference type="GO" id="GO:0003677">
    <property type="term" value="F:DNA binding"/>
    <property type="evidence" value="ECO:0007669"/>
    <property type="project" value="InterPro"/>
</dbReference>
<dbReference type="PANTHER" id="PTHR47507:SF6">
    <property type="entry name" value="BARRIER-TO-AUTOINTEGRATION FACTOR"/>
    <property type="match status" value="1"/>
</dbReference>
<evidence type="ECO:0000256" key="3">
    <source>
        <dbReference type="ARBA" id="ARBA00074730"/>
    </source>
</evidence>
<evidence type="ECO:0000313" key="5">
    <source>
        <dbReference type="EMBL" id="CAL4132364.1"/>
    </source>
</evidence>
<dbReference type="SMART" id="SM01023">
    <property type="entry name" value="BAF"/>
    <property type="match status" value="2"/>
</dbReference>
<dbReference type="GO" id="GO:0000793">
    <property type="term" value="C:condensed chromosome"/>
    <property type="evidence" value="ECO:0007669"/>
    <property type="project" value="TreeGrafter"/>
</dbReference>
<evidence type="ECO:0000313" key="6">
    <source>
        <dbReference type="Proteomes" id="UP001497623"/>
    </source>
</evidence>
<dbReference type="Gene3D" id="1.10.150.40">
    <property type="entry name" value="Barrier-to-autointegration factor, BAF"/>
    <property type="match status" value="2"/>
</dbReference>
<dbReference type="GO" id="GO:0005634">
    <property type="term" value="C:nucleus"/>
    <property type="evidence" value="ECO:0007669"/>
    <property type="project" value="UniProtKB-SubCell"/>
</dbReference>
<dbReference type="Proteomes" id="UP001497623">
    <property type="component" value="Unassembled WGS sequence"/>
</dbReference>
<dbReference type="EMBL" id="CAXKWB010027769">
    <property type="protein sequence ID" value="CAL4132364.1"/>
    <property type="molecule type" value="Genomic_DNA"/>
</dbReference>
<keyword evidence="2" id="KW-0539">Nucleus</keyword>
<keyword evidence="6" id="KW-1185">Reference proteome</keyword>
<dbReference type="GO" id="GO:0051276">
    <property type="term" value="P:chromosome organization"/>
    <property type="evidence" value="ECO:0007669"/>
    <property type="project" value="TreeGrafter"/>
</dbReference>
<reference evidence="5 6" key="1">
    <citation type="submission" date="2024-05" db="EMBL/GenBank/DDBJ databases">
        <authorList>
            <person name="Wallberg A."/>
        </authorList>
    </citation>
    <scope>NUCLEOTIDE SEQUENCE [LARGE SCALE GENOMIC DNA]</scope>
</reference>
<evidence type="ECO:0000256" key="4">
    <source>
        <dbReference type="ARBA" id="ARBA00079764"/>
    </source>
</evidence>
<accession>A0AAV2RM69</accession>
<evidence type="ECO:0000256" key="1">
    <source>
        <dbReference type="ARBA" id="ARBA00004123"/>
    </source>
</evidence>
<protein>
    <recommendedName>
        <fullName evidence="3">Barrier-to-autointegration factor-like protein</fullName>
    </recommendedName>
    <alternativeName>
        <fullName evidence="4">Barrier-to-autointegration factor 2</fullName>
    </alternativeName>
</protein>
<dbReference type="PANTHER" id="PTHR47507">
    <property type="entry name" value="BARRIER TO AUTOINTEGRATION FACTOR 2"/>
    <property type="match status" value="1"/>
</dbReference>
<dbReference type="SUPFAM" id="SSF47798">
    <property type="entry name" value="Barrier-to-autointegration factor, BAF"/>
    <property type="match status" value="2"/>
</dbReference>
<name>A0AAV2RM69_MEGNR</name>
<dbReference type="AlphaFoldDB" id="A0AAV2RM69"/>
<evidence type="ECO:0000256" key="2">
    <source>
        <dbReference type="ARBA" id="ARBA00023242"/>
    </source>
</evidence>
<organism evidence="5 6">
    <name type="scientific">Meganyctiphanes norvegica</name>
    <name type="common">Northern krill</name>
    <name type="synonym">Thysanopoda norvegica</name>
    <dbReference type="NCBI Taxonomy" id="48144"/>
    <lineage>
        <taxon>Eukaryota</taxon>
        <taxon>Metazoa</taxon>
        <taxon>Ecdysozoa</taxon>
        <taxon>Arthropoda</taxon>
        <taxon>Crustacea</taxon>
        <taxon>Multicrustacea</taxon>
        <taxon>Malacostraca</taxon>
        <taxon>Eumalacostraca</taxon>
        <taxon>Eucarida</taxon>
        <taxon>Euphausiacea</taxon>
        <taxon>Euphausiidae</taxon>
        <taxon>Meganyctiphanes</taxon>
    </lineage>
</organism>
<dbReference type="InterPro" id="IPR004122">
    <property type="entry name" value="BAF_prot"/>
</dbReference>
<sequence length="128" mass="14103">MSTTSQKHRNFVAEPMGEKEVNDLAGIGPVLGGRLSTKGFDKGYLNYDFVAEPMGEKAVSDLEGIGPVLGERLASRGYNKAYVVLGQFLVLKKNKELFIDWLQDTSGANSKQAGDCYQCLSDWCEEFL</sequence>
<comment type="caution">
    <text evidence="5">The sequence shown here is derived from an EMBL/GenBank/DDBJ whole genome shotgun (WGS) entry which is preliminary data.</text>
</comment>
<dbReference type="InterPro" id="IPR051387">
    <property type="entry name" value="BAF"/>
</dbReference>
<comment type="subcellular location">
    <subcellularLocation>
        <location evidence="1">Nucleus</location>
    </subcellularLocation>
</comment>
<dbReference type="FunFam" id="1.10.150.40:FF:000002">
    <property type="entry name" value="Barrier to autointegration factor 2"/>
    <property type="match status" value="1"/>
</dbReference>
<gene>
    <name evidence="5" type="ORF">MNOR_LOCUS26991</name>
</gene>
<dbReference type="InterPro" id="IPR036617">
    <property type="entry name" value="BAF_sf"/>
</dbReference>